<evidence type="ECO:0000259" key="2">
    <source>
        <dbReference type="PROSITE" id="PS50966"/>
    </source>
</evidence>
<keyword evidence="4" id="KW-1185">Reference proteome</keyword>
<keyword evidence="1" id="KW-0479">Metal-binding</keyword>
<evidence type="ECO:0000313" key="3">
    <source>
        <dbReference type="EMBL" id="KAF9072217.1"/>
    </source>
</evidence>
<sequence length="200" mass="23621">MYNYCRGHNLAQAWAYLWNQWYSPEQWKLWSLASKPFIPHINTTMIVESLWMNLKHKDLAMYHRPRLDLVTYIVINSLLPRIKLTLQNLRETRRVGRGLALKAWQKALKAKWEDCSRSDEERLCALELEVCKKAKTGEKGREEKLASIEEAKMRKPGKYHTDINSWACSCRDYLICRFLTCKHLIREANTALKGLPLDKR</sequence>
<organism evidence="3 4">
    <name type="scientific">Rhodocollybia butyracea</name>
    <dbReference type="NCBI Taxonomy" id="206335"/>
    <lineage>
        <taxon>Eukaryota</taxon>
        <taxon>Fungi</taxon>
        <taxon>Dikarya</taxon>
        <taxon>Basidiomycota</taxon>
        <taxon>Agaricomycotina</taxon>
        <taxon>Agaricomycetes</taxon>
        <taxon>Agaricomycetidae</taxon>
        <taxon>Agaricales</taxon>
        <taxon>Marasmiineae</taxon>
        <taxon>Omphalotaceae</taxon>
        <taxon>Rhodocollybia</taxon>
    </lineage>
</organism>
<dbReference type="Proteomes" id="UP000772434">
    <property type="component" value="Unassembled WGS sequence"/>
</dbReference>
<gene>
    <name evidence="3" type="ORF">BDP27DRAFT_1495033</name>
</gene>
<keyword evidence="1" id="KW-0862">Zinc</keyword>
<dbReference type="AlphaFoldDB" id="A0A9P5Q040"/>
<dbReference type="GO" id="GO:0008270">
    <property type="term" value="F:zinc ion binding"/>
    <property type="evidence" value="ECO:0007669"/>
    <property type="project" value="UniProtKB-KW"/>
</dbReference>
<evidence type="ECO:0000313" key="4">
    <source>
        <dbReference type="Proteomes" id="UP000772434"/>
    </source>
</evidence>
<keyword evidence="1" id="KW-0863">Zinc-finger</keyword>
<reference evidence="3" key="1">
    <citation type="submission" date="2020-11" db="EMBL/GenBank/DDBJ databases">
        <authorList>
            <consortium name="DOE Joint Genome Institute"/>
            <person name="Ahrendt S."/>
            <person name="Riley R."/>
            <person name="Andreopoulos W."/>
            <person name="Labutti K."/>
            <person name="Pangilinan J."/>
            <person name="Ruiz-Duenas F.J."/>
            <person name="Barrasa J.M."/>
            <person name="Sanchez-Garcia M."/>
            <person name="Camarero S."/>
            <person name="Miyauchi S."/>
            <person name="Serrano A."/>
            <person name="Linde D."/>
            <person name="Babiker R."/>
            <person name="Drula E."/>
            <person name="Ayuso-Fernandez I."/>
            <person name="Pacheco R."/>
            <person name="Padilla G."/>
            <person name="Ferreira P."/>
            <person name="Barriuso J."/>
            <person name="Kellner H."/>
            <person name="Castanera R."/>
            <person name="Alfaro M."/>
            <person name="Ramirez L."/>
            <person name="Pisabarro A.G."/>
            <person name="Kuo A."/>
            <person name="Tritt A."/>
            <person name="Lipzen A."/>
            <person name="He G."/>
            <person name="Yan M."/>
            <person name="Ng V."/>
            <person name="Cullen D."/>
            <person name="Martin F."/>
            <person name="Rosso M.-N."/>
            <person name="Henrissat B."/>
            <person name="Hibbett D."/>
            <person name="Martinez A.T."/>
            <person name="Grigoriev I.V."/>
        </authorList>
    </citation>
    <scope>NUCLEOTIDE SEQUENCE</scope>
    <source>
        <strain evidence="3">AH 40177</strain>
    </source>
</reference>
<evidence type="ECO:0000256" key="1">
    <source>
        <dbReference type="PROSITE-ProRule" id="PRU00325"/>
    </source>
</evidence>
<name>A0A9P5Q040_9AGAR</name>
<accession>A0A9P5Q040</accession>
<proteinExistence type="predicted"/>
<dbReference type="EMBL" id="JADNRY010000026">
    <property type="protein sequence ID" value="KAF9072217.1"/>
    <property type="molecule type" value="Genomic_DNA"/>
</dbReference>
<feature type="non-terminal residue" evidence="3">
    <location>
        <position position="200"/>
    </location>
</feature>
<protein>
    <recommendedName>
        <fullName evidence="2">SWIM-type domain-containing protein</fullName>
    </recommendedName>
</protein>
<dbReference type="InterPro" id="IPR007527">
    <property type="entry name" value="Znf_SWIM"/>
</dbReference>
<dbReference type="OrthoDB" id="3262412at2759"/>
<feature type="domain" description="SWIM-type" evidence="2">
    <location>
        <begin position="159"/>
        <end position="192"/>
    </location>
</feature>
<dbReference type="PROSITE" id="PS50966">
    <property type="entry name" value="ZF_SWIM"/>
    <property type="match status" value="1"/>
</dbReference>
<comment type="caution">
    <text evidence="3">The sequence shown here is derived from an EMBL/GenBank/DDBJ whole genome shotgun (WGS) entry which is preliminary data.</text>
</comment>